<organism evidence="2 3">
    <name type="scientific">Saccharata proteae CBS 121410</name>
    <dbReference type="NCBI Taxonomy" id="1314787"/>
    <lineage>
        <taxon>Eukaryota</taxon>
        <taxon>Fungi</taxon>
        <taxon>Dikarya</taxon>
        <taxon>Ascomycota</taxon>
        <taxon>Pezizomycotina</taxon>
        <taxon>Dothideomycetes</taxon>
        <taxon>Dothideomycetes incertae sedis</taxon>
        <taxon>Botryosphaeriales</taxon>
        <taxon>Saccharataceae</taxon>
        <taxon>Saccharata</taxon>
    </lineage>
</organism>
<dbReference type="Proteomes" id="UP000799776">
    <property type="component" value="Unassembled WGS sequence"/>
</dbReference>
<evidence type="ECO:0000313" key="2">
    <source>
        <dbReference type="EMBL" id="KAF2084711.1"/>
    </source>
</evidence>
<dbReference type="OrthoDB" id="73875at2759"/>
<proteinExistence type="predicted"/>
<keyword evidence="3" id="KW-1185">Reference proteome</keyword>
<comment type="caution">
    <text evidence="2">The sequence shown here is derived from an EMBL/GenBank/DDBJ whole genome shotgun (WGS) entry which is preliminary data.</text>
</comment>
<dbReference type="EMBL" id="ML978738">
    <property type="protein sequence ID" value="KAF2084711.1"/>
    <property type="molecule type" value="Genomic_DNA"/>
</dbReference>
<feature type="signal peptide" evidence="1">
    <location>
        <begin position="1"/>
        <end position="19"/>
    </location>
</feature>
<dbReference type="AlphaFoldDB" id="A0A9P4HS94"/>
<reference evidence="2" key="1">
    <citation type="journal article" date="2020" name="Stud. Mycol.">
        <title>101 Dothideomycetes genomes: a test case for predicting lifestyles and emergence of pathogens.</title>
        <authorList>
            <person name="Haridas S."/>
            <person name="Albert R."/>
            <person name="Binder M."/>
            <person name="Bloem J."/>
            <person name="Labutti K."/>
            <person name="Salamov A."/>
            <person name="Andreopoulos B."/>
            <person name="Baker S."/>
            <person name="Barry K."/>
            <person name="Bills G."/>
            <person name="Bluhm B."/>
            <person name="Cannon C."/>
            <person name="Castanera R."/>
            <person name="Culley D."/>
            <person name="Daum C."/>
            <person name="Ezra D."/>
            <person name="Gonzalez J."/>
            <person name="Henrissat B."/>
            <person name="Kuo A."/>
            <person name="Liang C."/>
            <person name="Lipzen A."/>
            <person name="Lutzoni F."/>
            <person name="Magnuson J."/>
            <person name="Mondo S."/>
            <person name="Nolan M."/>
            <person name="Ohm R."/>
            <person name="Pangilinan J."/>
            <person name="Park H.-J."/>
            <person name="Ramirez L."/>
            <person name="Alfaro M."/>
            <person name="Sun H."/>
            <person name="Tritt A."/>
            <person name="Yoshinaga Y."/>
            <person name="Zwiers L.-H."/>
            <person name="Turgeon B."/>
            <person name="Goodwin S."/>
            <person name="Spatafora J."/>
            <person name="Crous P."/>
            <person name="Grigoriev I."/>
        </authorList>
    </citation>
    <scope>NUCLEOTIDE SEQUENCE</scope>
    <source>
        <strain evidence="2">CBS 121410</strain>
    </source>
</reference>
<name>A0A9P4HS94_9PEZI</name>
<protein>
    <submittedName>
        <fullName evidence="2">Uncharacterized protein</fullName>
    </submittedName>
</protein>
<evidence type="ECO:0000256" key="1">
    <source>
        <dbReference type="SAM" id="SignalP"/>
    </source>
</evidence>
<feature type="chain" id="PRO_5040300846" evidence="1">
    <location>
        <begin position="20"/>
        <end position="280"/>
    </location>
</feature>
<accession>A0A9P4HS94</accession>
<keyword evidence="1" id="KW-0732">Signal</keyword>
<sequence length="280" mass="31360">MRFSTLVAGAALAAAGANAAPAIEPKNLTAIREKVQLVPRLHNFARSNSTVVNATQIARPIAGGNSADTEPSEIFPFRIDCRDYGVPLHRRYVVRAVDNLCEAEVGRHMDDRSDLVYRHEDLNSNYGTGPWTTELTISMASNWIWEVDEAVCKQYFRHIIDKCDTESTKFKQGGTLEFGGLHFKMNNTLGYRMPEAPWCWHWTDPGCPGEGFPEHLPNIAAHPENSGGPRKPWEEPNGSGFHEMTPWDMQEEVIHSREGVTSLEMGTPDGIIHHAELRDR</sequence>
<gene>
    <name evidence="2" type="ORF">K490DRAFT_68468</name>
</gene>
<evidence type="ECO:0000313" key="3">
    <source>
        <dbReference type="Proteomes" id="UP000799776"/>
    </source>
</evidence>